<evidence type="ECO:0000313" key="3">
    <source>
        <dbReference type="Proteomes" id="UP001372834"/>
    </source>
</evidence>
<comment type="caution">
    <text evidence="2">The sequence shown here is derived from an EMBL/GenBank/DDBJ whole genome shotgun (WGS) entry which is preliminary data.</text>
</comment>
<protein>
    <submittedName>
        <fullName evidence="2">Uncharacterized protein</fullName>
    </submittedName>
</protein>
<evidence type="ECO:0000313" key="2">
    <source>
        <dbReference type="EMBL" id="KAK6623381.1"/>
    </source>
</evidence>
<feature type="compositionally biased region" description="Basic and acidic residues" evidence="1">
    <location>
        <begin position="75"/>
        <end position="87"/>
    </location>
</feature>
<feature type="region of interest" description="Disordered" evidence="1">
    <location>
        <begin position="69"/>
        <end position="120"/>
    </location>
</feature>
<proteinExistence type="predicted"/>
<dbReference type="AlphaFoldDB" id="A0AAN8NQ03"/>
<dbReference type="Proteomes" id="UP001372834">
    <property type="component" value="Unassembled WGS sequence"/>
</dbReference>
<dbReference type="EMBL" id="JAWJWE010000038">
    <property type="protein sequence ID" value="KAK6623381.1"/>
    <property type="molecule type" value="Genomic_DNA"/>
</dbReference>
<name>A0AAN8NQ03_POLSC</name>
<reference evidence="2 3" key="1">
    <citation type="submission" date="2023-10" db="EMBL/GenBank/DDBJ databases">
        <title>Genomes of two closely related lineages of the louse Polyplax serrata with different host specificities.</title>
        <authorList>
            <person name="Martinu J."/>
            <person name="Tarabai H."/>
            <person name="Stefka J."/>
            <person name="Hypsa V."/>
        </authorList>
    </citation>
    <scope>NUCLEOTIDE SEQUENCE [LARGE SCALE GENOMIC DNA]</scope>
    <source>
        <strain evidence="2">HR10_N</strain>
    </source>
</reference>
<feature type="compositionally biased region" description="Polar residues" evidence="1">
    <location>
        <begin position="108"/>
        <end position="120"/>
    </location>
</feature>
<sequence>MRQREQKEKTTDIRIVHTTTGLFTTDPNVCRGHVDVHTNMTVSKNYSDRKRFREGPKIYNARRWIGFASEELEGSDGKSRDAGDSGKHPQARRILKGKRDEDNGREGVTTNGFSLTEQDN</sequence>
<accession>A0AAN8NQ03</accession>
<gene>
    <name evidence="2" type="ORF">RUM43_009233</name>
</gene>
<organism evidence="2 3">
    <name type="scientific">Polyplax serrata</name>
    <name type="common">Common mouse louse</name>
    <dbReference type="NCBI Taxonomy" id="468196"/>
    <lineage>
        <taxon>Eukaryota</taxon>
        <taxon>Metazoa</taxon>
        <taxon>Ecdysozoa</taxon>
        <taxon>Arthropoda</taxon>
        <taxon>Hexapoda</taxon>
        <taxon>Insecta</taxon>
        <taxon>Pterygota</taxon>
        <taxon>Neoptera</taxon>
        <taxon>Paraneoptera</taxon>
        <taxon>Psocodea</taxon>
        <taxon>Troctomorpha</taxon>
        <taxon>Phthiraptera</taxon>
        <taxon>Anoplura</taxon>
        <taxon>Polyplacidae</taxon>
        <taxon>Polyplax</taxon>
    </lineage>
</organism>
<evidence type="ECO:0000256" key="1">
    <source>
        <dbReference type="SAM" id="MobiDB-lite"/>
    </source>
</evidence>